<dbReference type="AlphaFoldDB" id="A0A7S0QI50"/>
<reference evidence="1" key="1">
    <citation type="submission" date="2021-01" db="EMBL/GenBank/DDBJ databases">
        <authorList>
            <person name="Corre E."/>
            <person name="Pelletier E."/>
            <person name="Niang G."/>
            <person name="Scheremetjew M."/>
            <person name="Finn R."/>
            <person name="Kale V."/>
            <person name="Holt S."/>
            <person name="Cochrane G."/>
            <person name="Meng A."/>
            <person name="Brown T."/>
            <person name="Cohen L."/>
        </authorList>
    </citation>
    <scope>NUCLEOTIDE SEQUENCE</scope>
    <source>
        <strain evidence="1">CCAP979/52</strain>
    </source>
</reference>
<dbReference type="EMBL" id="HBEZ01022588">
    <property type="protein sequence ID" value="CAD8634830.1"/>
    <property type="molecule type" value="Transcribed_RNA"/>
</dbReference>
<accession>A0A7S0QI50</accession>
<organism evidence="1">
    <name type="scientific">Cryptomonas curvata</name>
    <dbReference type="NCBI Taxonomy" id="233186"/>
    <lineage>
        <taxon>Eukaryota</taxon>
        <taxon>Cryptophyceae</taxon>
        <taxon>Cryptomonadales</taxon>
        <taxon>Cryptomonadaceae</taxon>
        <taxon>Cryptomonas</taxon>
    </lineage>
</organism>
<sequence length="103" mass="11488">MFLVLTQFDAPMSVGTHGFHRLSMDLSKCKNSANIGENMPQWRAGTCQTAGYTQPYMQKHVLAGFTEKVWVKPSFSASSLAHYKIPAWADPHYSSSGNDRNYG</sequence>
<proteinExistence type="predicted"/>
<gene>
    <name evidence="1" type="ORF">CCUR1050_LOCUS12511</name>
</gene>
<evidence type="ECO:0000313" key="1">
    <source>
        <dbReference type="EMBL" id="CAD8634830.1"/>
    </source>
</evidence>
<name>A0A7S0QI50_9CRYP</name>
<protein>
    <submittedName>
        <fullName evidence="1">Uncharacterized protein</fullName>
    </submittedName>
</protein>